<dbReference type="STRING" id="981384.GCA_000192475_01014"/>
<dbReference type="PIRSF" id="PIRSF006421">
    <property type="entry name" value="UCP006421"/>
    <property type="match status" value="1"/>
</dbReference>
<dbReference type="SUPFAM" id="SSF143631">
    <property type="entry name" value="ApbE-like"/>
    <property type="match status" value="1"/>
</dbReference>
<dbReference type="AlphaFoldDB" id="A0A497ZIG2"/>
<dbReference type="EMBL" id="RCCT01000002">
    <property type="protein sequence ID" value="RLK08480.1"/>
    <property type="molecule type" value="Genomic_DNA"/>
</dbReference>
<proteinExistence type="predicted"/>
<dbReference type="NCBIfam" id="NF003322">
    <property type="entry name" value="PRK04334.1-2"/>
    <property type="match status" value="1"/>
</dbReference>
<sequence>MRPRARLLPDGQRLHLQHGPSDLIVWVEGDRDQAYRAAAKRFETIIAEIVEELPDLRAMLSPLTKRPNGTVARRMHDACLPLTDVGYVTRMAAVAGSIADEVLAAMTQSANITRAYVNNGGDIALYLTPGTSFKTSIQAHDGGELGRIEVADKDRIGGIATSGRHGRSLSLGIADSVTVLASSAAEADVAATLIANAVDLPGHPSITRRAACDIDENSDLGELPVTVSCGVLSAEDCERALARGLNRATSFQALGRIASAGLFLHGRSVTTGAHAFSFQQEIQHVPA</sequence>
<keyword evidence="2" id="KW-1185">Reference proteome</keyword>
<accession>A0A497ZIG2</accession>
<dbReference type="Proteomes" id="UP000271700">
    <property type="component" value="Unassembled WGS sequence"/>
</dbReference>
<dbReference type="OrthoDB" id="9814719at2"/>
<organism evidence="1 2">
    <name type="scientific">Ruegeria conchae</name>
    <dbReference type="NCBI Taxonomy" id="981384"/>
    <lineage>
        <taxon>Bacteria</taxon>
        <taxon>Pseudomonadati</taxon>
        <taxon>Pseudomonadota</taxon>
        <taxon>Alphaproteobacteria</taxon>
        <taxon>Rhodobacterales</taxon>
        <taxon>Roseobacteraceae</taxon>
        <taxon>Ruegeria</taxon>
    </lineage>
</organism>
<dbReference type="InterPro" id="IPR003374">
    <property type="entry name" value="ApbE-like_sf"/>
</dbReference>
<name>A0A497ZIG2_9RHOB</name>
<comment type="caution">
    <text evidence="1">The sequence shown here is derived from an EMBL/GenBank/DDBJ whole genome shotgun (WGS) entry which is preliminary data.</text>
</comment>
<evidence type="ECO:0000313" key="1">
    <source>
        <dbReference type="EMBL" id="RLK08480.1"/>
    </source>
</evidence>
<protein>
    <recommendedName>
        <fullName evidence="3">Thiamine biosynthesis protein ApbE</fullName>
    </recommendedName>
</protein>
<dbReference type="InterPro" id="IPR007183">
    <property type="entry name" value="UPF0280"/>
</dbReference>
<evidence type="ECO:0000313" key="2">
    <source>
        <dbReference type="Proteomes" id="UP000271700"/>
    </source>
</evidence>
<dbReference type="Gene3D" id="3.10.520.10">
    <property type="entry name" value="ApbE-like domains"/>
    <property type="match status" value="1"/>
</dbReference>
<gene>
    <name evidence="1" type="ORF">CLV75_2158</name>
</gene>
<dbReference type="RefSeq" id="WP_010442645.1">
    <property type="nucleotide sequence ID" value="NZ_AEYW01000018.1"/>
</dbReference>
<reference evidence="1 2" key="1">
    <citation type="submission" date="2018-10" db="EMBL/GenBank/DDBJ databases">
        <title>Genomic Encyclopedia of Archaeal and Bacterial Type Strains, Phase II (KMG-II): from individual species to whole genera.</title>
        <authorList>
            <person name="Goeker M."/>
        </authorList>
    </citation>
    <scope>NUCLEOTIDE SEQUENCE [LARGE SCALE GENOMIC DNA]</scope>
    <source>
        <strain evidence="1 2">DSM 29317</strain>
    </source>
</reference>
<evidence type="ECO:0008006" key="3">
    <source>
        <dbReference type="Google" id="ProtNLM"/>
    </source>
</evidence>